<dbReference type="GO" id="GO:0016787">
    <property type="term" value="F:hydrolase activity"/>
    <property type="evidence" value="ECO:0007669"/>
    <property type="project" value="UniProtKB-KW"/>
</dbReference>
<dbReference type="Gene3D" id="3.50.50.60">
    <property type="entry name" value="FAD/NAD(P)-binding domain"/>
    <property type="match status" value="2"/>
</dbReference>
<dbReference type="SUPFAM" id="SSF51905">
    <property type="entry name" value="FAD/NAD(P)-binding domain"/>
    <property type="match status" value="1"/>
</dbReference>
<keyword evidence="2" id="KW-0285">Flavoprotein</keyword>
<dbReference type="GO" id="GO:0050661">
    <property type="term" value="F:NADP binding"/>
    <property type="evidence" value="ECO:0007669"/>
    <property type="project" value="InterPro"/>
</dbReference>
<reference evidence="6" key="1">
    <citation type="submission" date="2012-08" db="EMBL/GenBank/DDBJ databases">
        <title>Genome analysis of Colletotrichum orbiculare and Colletotrichum fructicola.</title>
        <authorList>
            <person name="Gan P.H.P."/>
            <person name="Ikeda K."/>
            <person name="Irieda H."/>
            <person name="Narusaka M."/>
            <person name="O'Connell R.J."/>
            <person name="Narusaka Y."/>
            <person name="Takano Y."/>
            <person name="Kubo Y."/>
            <person name="Shirasu K."/>
        </authorList>
    </citation>
    <scope>NUCLEOTIDE SEQUENCE</scope>
    <source>
        <strain evidence="6">Nara gc5</strain>
    </source>
</reference>
<sequence>MTTVTDKRIFCVIVGAGMCGVALGDRLIQTGTLRHNEFIIIDKNSDFGGVWKMNKYPGAACDIPSHAYVMRCFLNPGWTKKFAEGREIQQYYVDFARRNHLERSTVFNTVVHEARWNTSDRLWEVLVEDVLTGNKTRWIANVIYDNGGGFHRPKYANIPGIDNFQGEQWHTAEWPKDKSLTGKRVGLIGTGPSAAQVAPKIQPDVEKLYVFQRSCGHVLPRNNHAIPPWKKLLFKICYPLLWLYHVSWFIFFDQTKGMWMNGTKKNRSMHDACLSFLEREVEDPKTREKLRPKNDFGCKRVLFLDDWYSLFNKNNVELVTEKPIRITATSIVSKTPQSLSDEERAAGPTGSYLETQEEARTGEATREIDVLIWGTGFDMNDSGGHFQIYGEDGKSLSQKWRDYPETYWSQCQDAFEICSGR</sequence>
<dbReference type="GO" id="GO:0004499">
    <property type="term" value="F:N,N-dimethylaniline monooxygenase activity"/>
    <property type="evidence" value="ECO:0007669"/>
    <property type="project" value="InterPro"/>
</dbReference>
<name>L2FNA9_COLFN</name>
<keyword evidence="6" id="KW-0378">Hydrolase</keyword>
<dbReference type="InterPro" id="IPR020946">
    <property type="entry name" value="Flavin_mOase-like"/>
</dbReference>
<evidence type="ECO:0000256" key="1">
    <source>
        <dbReference type="ARBA" id="ARBA00010139"/>
    </source>
</evidence>
<accession>L2FNA9</accession>
<keyword evidence="3" id="KW-0274">FAD</keyword>
<feature type="region of interest" description="Disordered" evidence="5">
    <location>
        <begin position="337"/>
        <end position="363"/>
    </location>
</feature>
<dbReference type="PANTHER" id="PTHR42877">
    <property type="entry name" value="L-ORNITHINE N(5)-MONOOXYGENASE-RELATED"/>
    <property type="match status" value="1"/>
</dbReference>
<dbReference type="GO" id="GO:0050660">
    <property type="term" value="F:flavin adenine dinucleotide binding"/>
    <property type="evidence" value="ECO:0007669"/>
    <property type="project" value="InterPro"/>
</dbReference>
<proteinExistence type="inferred from homology"/>
<dbReference type="InterPro" id="IPR036188">
    <property type="entry name" value="FAD/NAD-bd_sf"/>
</dbReference>
<dbReference type="HOGENOM" id="CLU_006937_3_2_1"/>
<organism evidence="6">
    <name type="scientific">Colletotrichum fructicola (strain Nara gc5)</name>
    <name type="common">Anthracnose fungus</name>
    <name type="synonym">Colletotrichum gloeosporioides (strain Nara gc5)</name>
    <dbReference type="NCBI Taxonomy" id="1213859"/>
    <lineage>
        <taxon>Eukaryota</taxon>
        <taxon>Fungi</taxon>
        <taxon>Dikarya</taxon>
        <taxon>Ascomycota</taxon>
        <taxon>Pezizomycotina</taxon>
        <taxon>Sordariomycetes</taxon>
        <taxon>Hypocreomycetidae</taxon>
        <taxon>Glomerellales</taxon>
        <taxon>Glomerellaceae</taxon>
        <taxon>Colletotrichum</taxon>
        <taxon>Colletotrichum gloeosporioides species complex</taxon>
    </lineage>
</organism>
<dbReference type="InterPro" id="IPR051209">
    <property type="entry name" value="FAD-bind_Monooxygenase_sf"/>
</dbReference>
<keyword evidence="4" id="KW-0560">Oxidoreductase</keyword>
<dbReference type="Pfam" id="PF00743">
    <property type="entry name" value="FMO-like"/>
    <property type="match status" value="1"/>
</dbReference>
<comment type="similarity">
    <text evidence="1">Belongs to the FAD-binding monooxygenase family.</text>
</comment>
<evidence type="ECO:0000256" key="4">
    <source>
        <dbReference type="ARBA" id="ARBA00023002"/>
    </source>
</evidence>
<evidence type="ECO:0000256" key="3">
    <source>
        <dbReference type="ARBA" id="ARBA00022827"/>
    </source>
</evidence>
<evidence type="ECO:0000256" key="2">
    <source>
        <dbReference type="ARBA" id="ARBA00022630"/>
    </source>
</evidence>
<dbReference type="AlphaFoldDB" id="L2FNA9"/>
<evidence type="ECO:0000313" key="6">
    <source>
        <dbReference type="EMBL" id="ELA27837.1"/>
    </source>
</evidence>
<dbReference type="EMBL" id="KB020968">
    <property type="protein sequence ID" value="ELA27837.1"/>
    <property type="molecule type" value="Genomic_DNA"/>
</dbReference>
<protein>
    <submittedName>
        <fullName evidence="6">Alpha beta hydrolase fold-3 domain protein</fullName>
    </submittedName>
</protein>
<gene>
    <name evidence="6" type="ORF">CGGC5_11452</name>
</gene>
<evidence type="ECO:0000256" key="5">
    <source>
        <dbReference type="SAM" id="MobiDB-lite"/>
    </source>
</evidence>
<dbReference type="PANTHER" id="PTHR42877:SF7">
    <property type="entry name" value="FLAVIN-BINDING MONOOXYGENASE-RELATED"/>
    <property type="match status" value="1"/>
</dbReference>